<dbReference type="Proteomes" id="UP000289738">
    <property type="component" value="Chromosome A01"/>
</dbReference>
<comment type="caution">
    <text evidence="2">The sequence shown here is derived from an EMBL/GenBank/DDBJ whole genome shotgun (WGS) entry which is preliminary data.</text>
</comment>
<evidence type="ECO:0000256" key="1">
    <source>
        <dbReference type="SAM" id="MobiDB-lite"/>
    </source>
</evidence>
<dbReference type="InterPro" id="IPR036778">
    <property type="entry name" value="OHCU_decarboxylase_sf"/>
</dbReference>
<accession>A0A445ETB4</accession>
<dbReference type="AlphaFoldDB" id="A0A445ETB4"/>
<dbReference type="EMBL" id="SDMP01000001">
    <property type="protein sequence ID" value="RYR78567.1"/>
    <property type="molecule type" value="Genomic_DNA"/>
</dbReference>
<reference evidence="2 3" key="1">
    <citation type="submission" date="2019-01" db="EMBL/GenBank/DDBJ databases">
        <title>Sequencing of cultivated peanut Arachis hypogaea provides insights into genome evolution and oil improvement.</title>
        <authorList>
            <person name="Chen X."/>
        </authorList>
    </citation>
    <scope>NUCLEOTIDE SEQUENCE [LARGE SCALE GENOMIC DNA]</scope>
    <source>
        <strain evidence="3">cv. Fuhuasheng</strain>
        <tissue evidence="2">Leaves</tissue>
    </source>
</reference>
<name>A0A445ETB4_ARAHY</name>
<feature type="region of interest" description="Disordered" evidence="1">
    <location>
        <begin position="137"/>
        <end position="187"/>
    </location>
</feature>
<proteinExistence type="predicted"/>
<sequence>MPEFDVEGLRLTRDGDLEESTEKLESRDFFLITRSRWFAEKMIAESPFSSLDHATSFARQLWFKESRIQSWLDAFSGQSHLYRAISHAPGPMMRARYENTLVVELDIAAQDEFKLIEHRLERLWERLTFSQIQEASEAAGEVVPDSEEKEDVVPSGGSEEADSAGQNASMLSYDLNKTPKENDYPYSGMSPEEKNAWHLAMWATRYLNP</sequence>
<evidence type="ECO:0000313" key="3">
    <source>
        <dbReference type="Proteomes" id="UP000289738"/>
    </source>
</evidence>
<evidence type="ECO:0000313" key="2">
    <source>
        <dbReference type="EMBL" id="RYR78567.1"/>
    </source>
</evidence>
<gene>
    <name evidence="2" type="ORF">Ahy_A01g003394</name>
</gene>
<keyword evidence="3" id="KW-1185">Reference proteome</keyword>
<dbReference type="Gene3D" id="1.10.3330.10">
    <property type="entry name" value="Oxo-4-hydroxy-4-carboxy-5-ureidoimidazoline decarboxylase"/>
    <property type="match status" value="1"/>
</dbReference>
<organism evidence="2 3">
    <name type="scientific">Arachis hypogaea</name>
    <name type="common">Peanut</name>
    <dbReference type="NCBI Taxonomy" id="3818"/>
    <lineage>
        <taxon>Eukaryota</taxon>
        <taxon>Viridiplantae</taxon>
        <taxon>Streptophyta</taxon>
        <taxon>Embryophyta</taxon>
        <taxon>Tracheophyta</taxon>
        <taxon>Spermatophyta</taxon>
        <taxon>Magnoliopsida</taxon>
        <taxon>eudicotyledons</taxon>
        <taxon>Gunneridae</taxon>
        <taxon>Pentapetalae</taxon>
        <taxon>rosids</taxon>
        <taxon>fabids</taxon>
        <taxon>Fabales</taxon>
        <taxon>Fabaceae</taxon>
        <taxon>Papilionoideae</taxon>
        <taxon>50 kb inversion clade</taxon>
        <taxon>dalbergioids sensu lato</taxon>
        <taxon>Dalbergieae</taxon>
        <taxon>Pterocarpus clade</taxon>
        <taxon>Arachis</taxon>
    </lineage>
</organism>
<protein>
    <recommendedName>
        <fullName evidence="4">Oxo-4-hydroxy-4-carboxy-5-ureidoimidazoline decarboxylase domain-containing protein</fullName>
    </recommendedName>
</protein>
<evidence type="ECO:0008006" key="4">
    <source>
        <dbReference type="Google" id="ProtNLM"/>
    </source>
</evidence>